<keyword evidence="4" id="KW-1185">Reference proteome</keyword>
<organism evidence="2">
    <name type="scientific">Nicotiana tabacum</name>
    <name type="common">Common tobacco</name>
    <dbReference type="NCBI Taxonomy" id="4097"/>
    <lineage>
        <taxon>Eukaryota</taxon>
        <taxon>Viridiplantae</taxon>
        <taxon>Streptophyta</taxon>
        <taxon>Embryophyta</taxon>
        <taxon>Tracheophyta</taxon>
        <taxon>Spermatophyta</taxon>
        <taxon>Magnoliopsida</taxon>
        <taxon>eudicotyledons</taxon>
        <taxon>Gunneridae</taxon>
        <taxon>Pentapetalae</taxon>
        <taxon>asterids</taxon>
        <taxon>lamiids</taxon>
        <taxon>Solanales</taxon>
        <taxon>Solanaceae</taxon>
        <taxon>Nicotianoideae</taxon>
        <taxon>Nicotianeae</taxon>
        <taxon>Nicotiana</taxon>
    </lineage>
</organism>
<gene>
    <name evidence="2 5" type="primary">orf105</name>
    <name evidence="5" type="ORF">NitaMp084</name>
</gene>
<dbReference type="KEGG" id="nta:3205251"/>
<geneLocation type="mitochondrion" evidence="2 5"/>
<evidence type="ECO:0000313" key="3">
    <source>
        <dbReference type="Proteomes" id="UP000084051"/>
    </source>
</evidence>
<reference evidence="5" key="3">
    <citation type="submission" date="2025-04" db="UniProtKB">
        <authorList>
            <consortium name="RefSeq"/>
        </authorList>
    </citation>
    <scope>IDENTIFICATION</scope>
    <source>
        <tissue evidence="5">Leaf</tissue>
    </source>
</reference>
<proteinExistence type="predicted"/>
<dbReference type="Proteomes" id="UP000790787">
    <property type="component" value="Mitochondrion MT"/>
</dbReference>
<evidence type="ECO:0000313" key="5">
    <source>
        <dbReference type="RefSeq" id="YP_173425.1"/>
    </source>
</evidence>
<feature type="region of interest" description="Disordered" evidence="1">
    <location>
        <begin position="25"/>
        <end position="105"/>
    </location>
</feature>
<reference evidence="2 3" key="2">
    <citation type="journal article" date="2005" name="Mol. Genet. Genomics">
        <title>The complete nucleotide sequence and multipartite organization of the tobacco mitochondrial genome: comparative analysis of mitochondrial genomes in higher plants.</title>
        <authorList>
            <person name="Sugiyama Y."/>
            <person name="Watase Y."/>
            <person name="Nagase M."/>
            <person name="Makita N."/>
            <person name="Yagura S."/>
            <person name="Hirai A."/>
            <person name="Sugiura M."/>
        </authorList>
    </citation>
    <scope>NUCLEOTIDE SEQUENCE</scope>
    <source>
        <strain evidence="3">cv. TN90</strain>
        <tissue evidence="2 5">Leaf</tissue>
    </source>
</reference>
<dbReference type="EMBL" id="BA000042">
    <property type="protein sequence ID" value="BAD83490.1"/>
    <property type="molecule type" value="Genomic_DNA"/>
</dbReference>
<protein>
    <submittedName>
        <fullName evidence="2 5">Uncharacterized protein</fullName>
    </submittedName>
</protein>
<dbReference type="RefSeq" id="YP_173425.1">
    <property type="nucleotide sequence ID" value="NC_006581.1"/>
</dbReference>
<dbReference type="AlphaFoldDB" id="Q5M9Y8"/>
<evidence type="ECO:0000313" key="4">
    <source>
        <dbReference type="Proteomes" id="UP000790787"/>
    </source>
</evidence>
<reference evidence="5" key="1">
    <citation type="submission" date="2004-12" db="EMBL/GenBank/DDBJ databases">
        <authorList>
            <consortium name="NCBI Genome Project"/>
        </authorList>
    </citation>
    <scope>NUCLEOTIDE SEQUENCE</scope>
    <source>
        <tissue evidence="5">Leaf</tissue>
    </source>
</reference>
<feature type="compositionally biased region" description="Low complexity" evidence="1">
    <location>
        <begin position="81"/>
        <end position="95"/>
    </location>
</feature>
<evidence type="ECO:0000313" key="2">
    <source>
        <dbReference type="EMBL" id="BAD83490.1"/>
    </source>
</evidence>
<evidence type="ECO:0000256" key="1">
    <source>
        <dbReference type="SAM" id="MobiDB-lite"/>
    </source>
</evidence>
<dbReference type="GeneID" id="3205251"/>
<name>Q5M9Y8_TOBAC</name>
<accession>Q5M9Y8</accession>
<dbReference type="PaxDb" id="4097-Q5M9Y8"/>
<keyword evidence="2 5" id="KW-0496">Mitochondrion</keyword>
<sequence>MDPFLSVVASAFPGRAGIFYYKGQAKPEGSYPNRKGGTRRGPGNHTTAVKKACSLQIRRTVGHPRPSSFSMKKKSRSPKAFSFPRRTSLPSSSLSFNGWGKHSLI</sequence>